<dbReference type="FunFam" id="2.60.120.380:FF:000001">
    <property type="entry name" value="Calpain-1 catalytic subunit"/>
    <property type="match status" value="1"/>
</dbReference>
<accession>A0AAD9K0Z7</accession>
<dbReference type="GO" id="GO:0005737">
    <property type="term" value="C:cytoplasm"/>
    <property type="evidence" value="ECO:0007669"/>
    <property type="project" value="TreeGrafter"/>
</dbReference>
<dbReference type="SMART" id="SM00720">
    <property type="entry name" value="calpain_III"/>
    <property type="match status" value="1"/>
</dbReference>
<evidence type="ECO:0000256" key="6">
    <source>
        <dbReference type="ARBA" id="ARBA00022807"/>
    </source>
</evidence>
<keyword evidence="13" id="KW-1185">Reference proteome</keyword>
<dbReference type="CDD" id="cd00214">
    <property type="entry name" value="Calpain_III"/>
    <property type="match status" value="1"/>
</dbReference>
<dbReference type="InterPro" id="IPR036213">
    <property type="entry name" value="Calpain_III_sf"/>
</dbReference>
<dbReference type="InterPro" id="IPR011992">
    <property type="entry name" value="EF-hand-dom_pair"/>
</dbReference>
<keyword evidence="3" id="KW-0479">Metal-binding</keyword>
<keyword evidence="6" id="KW-0788">Thiol protease</keyword>
<evidence type="ECO:0000313" key="12">
    <source>
        <dbReference type="EMBL" id="KAK2162948.1"/>
    </source>
</evidence>
<dbReference type="SUPFAM" id="SSF47473">
    <property type="entry name" value="EF-hand"/>
    <property type="match status" value="1"/>
</dbReference>
<dbReference type="PRINTS" id="PR00704">
    <property type="entry name" value="CALPAIN"/>
</dbReference>
<dbReference type="InterPro" id="IPR038765">
    <property type="entry name" value="Papain-like_cys_pep_sf"/>
</dbReference>
<dbReference type="PANTHER" id="PTHR10183">
    <property type="entry name" value="CALPAIN"/>
    <property type="match status" value="1"/>
</dbReference>
<dbReference type="AlphaFoldDB" id="A0AAD9K0Z7"/>
<evidence type="ECO:0000259" key="10">
    <source>
        <dbReference type="PROSITE" id="PS50203"/>
    </source>
</evidence>
<dbReference type="SUPFAM" id="SSF54001">
    <property type="entry name" value="Cysteine proteinases"/>
    <property type="match status" value="1"/>
</dbReference>
<dbReference type="PROSITE" id="PS50222">
    <property type="entry name" value="EF_HAND_2"/>
    <property type="match status" value="1"/>
</dbReference>
<dbReference type="InterPro" id="IPR033883">
    <property type="entry name" value="C2_III"/>
</dbReference>
<evidence type="ECO:0000259" key="11">
    <source>
        <dbReference type="PROSITE" id="PS50222"/>
    </source>
</evidence>
<dbReference type="Gene3D" id="2.60.120.380">
    <property type="match status" value="1"/>
</dbReference>
<dbReference type="InterPro" id="IPR001300">
    <property type="entry name" value="Peptidase_C2_calpain_cat"/>
</dbReference>
<evidence type="ECO:0000256" key="1">
    <source>
        <dbReference type="ARBA" id="ARBA00007623"/>
    </source>
</evidence>
<evidence type="ECO:0000313" key="13">
    <source>
        <dbReference type="Proteomes" id="UP001208570"/>
    </source>
</evidence>
<dbReference type="SMART" id="SM00230">
    <property type="entry name" value="CysPc"/>
    <property type="match status" value="1"/>
</dbReference>
<dbReference type="SMART" id="SM00054">
    <property type="entry name" value="EFh"/>
    <property type="match status" value="2"/>
</dbReference>
<evidence type="ECO:0000256" key="5">
    <source>
        <dbReference type="ARBA" id="ARBA00022801"/>
    </source>
</evidence>
<feature type="active site" evidence="8">
    <location>
        <position position="94"/>
    </location>
</feature>
<dbReference type="GO" id="GO:0005509">
    <property type="term" value="F:calcium ion binding"/>
    <property type="evidence" value="ECO:0007669"/>
    <property type="project" value="InterPro"/>
</dbReference>
<dbReference type="InterPro" id="IPR022683">
    <property type="entry name" value="Calpain_III"/>
</dbReference>
<dbReference type="GO" id="GO:0006508">
    <property type="term" value="P:proteolysis"/>
    <property type="evidence" value="ECO:0007669"/>
    <property type="project" value="UniProtKB-KW"/>
</dbReference>
<comment type="caution">
    <text evidence="12">The sequence shown here is derived from an EMBL/GenBank/DDBJ whole genome shotgun (WGS) entry which is preliminary data.</text>
</comment>
<protein>
    <recommendedName>
        <fullName evidence="14">Calpain-A</fullName>
    </recommendedName>
</protein>
<evidence type="ECO:0000256" key="4">
    <source>
        <dbReference type="ARBA" id="ARBA00022737"/>
    </source>
</evidence>
<comment type="caution">
    <text evidence="9">Lacks conserved residue(s) required for the propagation of feature annotation.</text>
</comment>
<evidence type="ECO:0000256" key="3">
    <source>
        <dbReference type="ARBA" id="ARBA00022723"/>
    </source>
</evidence>
<dbReference type="InterPro" id="IPR002048">
    <property type="entry name" value="EF_hand_dom"/>
</dbReference>
<dbReference type="EMBL" id="JAODUP010000089">
    <property type="protein sequence ID" value="KAK2162948.1"/>
    <property type="molecule type" value="Genomic_DNA"/>
</dbReference>
<feature type="domain" description="EF-hand" evidence="11">
    <location>
        <begin position="539"/>
        <end position="574"/>
    </location>
</feature>
<keyword evidence="4" id="KW-0677">Repeat</keyword>
<dbReference type="GO" id="GO:0004198">
    <property type="term" value="F:calcium-dependent cysteine-type endopeptidase activity"/>
    <property type="evidence" value="ECO:0007669"/>
    <property type="project" value="InterPro"/>
</dbReference>
<evidence type="ECO:0000256" key="7">
    <source>
        <dbReference type="ARBA" id="ARBA00022837"/>
    </source>
</evidence>
<dbReference type="PROSITE" id="PS50203">
    <property type="entry name" value="CALPAIN_CAT"/>
    <property type="match status" value="1"/>
</dbReference>
<dbReference type="Proteomes" id="UP001208570">
    <property type="component" value="Unassembled WGS sequence"/>
</dbReference>
<dbReference type="CDD" id="cd00044">
    <property type="entry name" value="CysPc"/>
    <property type="match status" value="1"/>
</dbReference>
<organism evidence="12 13">
    <name type="scientific">Paralvinella palmiformis</name>
    <dbReference type="NCBI Taxonomy" id="53620"/>
    <lineage>
        <taxon>Eukaryota</taxon>
        <taxon>Metazoa</taxon>
        <taxon>Spiralia</taxon>
        <taxon>Lophotrochozoa</taxon>
        <taxon>Annelida</taxon>
        <taxon>Polychaeta</taxon>
        <taxon>Sedentaria</taxon>
        <taxon>Canalipalpata</taxon>
        <taxon>Terebellida</taxon>
        <taxon>Terebelliformia</taxon>
        <taxon>Alvinellidae</taxon>
        <taxon>Paralvinella</taxon>
    </lineage>
</organism>
<dbReference type="InterPro" id="IPR022682">
    <property type="entry name" value="Calpain_domain_III"/>
</dbReference>
<evidence type="ECO:0008006" key="14">
    <source>
        <dbReference type="Google" id="ProtNLM"/>
    </source>
</evidence>
<feature type="active site" evidence="8">
    <location>
        <position position="122"/>
    </location>
</feature>
<dbReference type="InterPro" id="IPR022684">
    <property type="entry name" value="Calpain_cysteine_protease"/>
</dbReference>
<gene>
    <name evidence="12" type="ORF">LSH36_89g07012</name>
</gene>
<keyword evidence="7" id="KW-0106">Calcium</keyword>
<feature type="domain" description="Calpain catalytic" evidence="10">
    <location>
        <begin position="1"/>
        <end position="182"/>
    </location>
</feature>
<proteinExistence type="inferred from homology"/>
<dbReference type="Pfam" id="PF01067">
    <property type="entry name" value="Calpain_III"/>
    <property type="match status" value="1"/>
</dbReference>
<dbReference type="CDD" id="cd16196">
    <property type="entry name" value="EFh_PEF_CalpA_B"/>
    <property type="match status" value="1"/>
</dbReference>
<evidence type="ECO:0000256" key="8">
    <source>
        <dbReference type="PIRSR" id="PIRSR622684-1"/>
    </source>
</evidence>
<keyword evidence="2" id="KW-0645">Protease</keyword>
<comment type="similarity">
    <text evidence="1">Belongs to the peptidase C2 family.</text>
</comment>
<dbReference type="Gene3D" id="3.90.70.10">
    <property type="entry name" value="Cysteine proteinases"/>
    <property type="match status" value="1"/>
</dbReference>
<dbReference type="SUPFAM" id="SSF49758">
    <property type="entry name" value="Calpain large subunit, middle domain (domain III)"/>
    <property type="match status" value="1"/>
</dbReference>
<dbReference type="FunFam" id="3.90.70.10:FF:000001">
    <property type="entry name" value="Calpain-1 catalytic subunit"/>
    <property type="match status" value="1"/>
</dbReference>
<dbReference type="Gene3D" id="1.10.238.10">
    <property type="entry name" value="EF-hand"/>
    <property type="match status" value="1"/>
</dbReference>
<keyword evidence="5" id="KW-0378">Hydrolase</keyword>
<reference evidence="12" key="1">
    <citation type="journal article" date="2023" name="Mol. Biol. Evol.">
        <title>Third-Generation Sequencing Reveals the Adaptive Role of the Epigenome in Three Deep-Sea Polychaetes.</title>
        <authorList>
            <person name="Perez M."/>
            <person name="Aroh O."/>
            <person name="Sun Y."/>
            <person name="Lan Y."/>
            <person name="Juniper S.K."/>
            <person name="Young C.R."/>
            <person name="Angers B."/>
            <person name="Qian P.Y."/>
        </authorList>
    </citation>
    <scope>NUCLEOTIDE SEQUENCE</scope>
    <source>
        <strain evidence="12">P08H-3</strain>
    </source>
</reference>
<dbReference type="Pfam" id="PF00648">
    <property type="entry name" value="Peptidase_C2"/>
    <property type="match status" value="1"/>
</dbReference>
<evidence type="ECO:0000256" key="9">
    <source>
        <dbReference type="PROSITE-ProRule" id="PRU00239"/>
    </source>
</evidence>
<name>A0AAD9K0Z7_9ANNE</name>
<evidence type="ECO:0000256" key="2">
    <source>
        <dbReference type="ARBA" id="ARBA00022670"/>
    </source>
</evidence>
<dbReference type="PANTHER" id="PTHR10183:SF433">
    <property type="entry name" value="CALPAIN-A-RELATED"/>
    <property type="match status" value="1"/>
</dbReference>
<sequence>MHSVDKNEFWSPLLEKAYAKLCGSYEALKGGATCEAMEDFTGGVTEMYDLRKAPKNLFQIMMKAHERNSLMGCSIDANPNQLEAELTNGLIMGHAYTITNVTMIDIKTSRMKGKIQMVRVRNPWGNECEWKGAWSDKSQEWKFIPEDERKEIGLTFNDDGEFWMSFTDFAKNFQKLEICNLGPDSLSEDEIAKNKKRWEATVHEGSWRRRVNAGGCRNYLETFWTNPQYRVQVIDADEDDDENLGTLLVALMQKGRRKLRQEGIDLLTIGYSIYKIDDNNDKPLDMRFFKYHASIAKSPAFINMREVCGRHKLEPGHYCVIPSTFESNQEGDYLVRVYSEKPAALAELDEETGMSDIQRVIEELDEGGKKKRYMSFKFFNDLPFSHGIHGGRLHLPNLRKQFFSGIFKAKEAEIIEEGMTPVKEEVVTAVKYNYVTGERAFIPGMTPDFEEPSYITLQGFEVTPLDSQQEKDLKESFRRVAGEDMEIDAYELQEILNAAFMKEFRFNGFSSDTCRSMVAMMDDDRSGKLGYEEFKKLWTDLRLWKSVFKQFDKDKSGNFNSYELRMAFHSVGFHVSNGTFNALVQRYSHRDSKIYFDDFIHCVVRMKTMFEIFKEMDQGGKAVFGLDQVITE</sequence>